<feature type="transmembrane region" description="Helical" evidence="7">
    <location>
        <begin position="421"/>
        <end position="439"/>
    </location>
</feature>
<reference evidence="9 10" key="1">
    <citation type="submission" date="2019-09" db="EMBL/GenBank/DDBJ databases">
        <title>Pimelobacter sp. isolated from Paulinella.</title>
        <authorList>
            <person name="Jeong S.E."/>
        </authorList>
    </citation>
    <scope>NUCLEOTIDE SEQUENCE [LARGE SCALE GENOMIC DNA]</scope>
    <source>
        <strain evidence="9 10">Pch-N</strain>
    </source>
</reference>
<dbReference type="InterPro" id="IPR020846">
    <property type="entry name" value="MFS_dom"/>
</dbReference>
<feature type="transmembrane region" description="Helical" evidence="7">
    <location>
        <begin position="170"/>
        <end position="195"/>
    </location>
</feature>
<dbReference type="PROSITE" id="PS50850">
    <property type="entry name" value="MFS"/>
    <property type="match status" value="1"/>
</dbReference>
<gene>
    <name evidence="9" type="ORF">F9L07_10230</name>
</gene>
<feature type="transmembrane region" description="Helical" evidence="7">
    <location>
        <begin position="376"/>
        <end position="401"/>
    </location>
</feature>
<feature type="transmembrane region" description="Helical" evidence="7">
    <location>
        <begin position="349"/>
        <end position="370"/>
    </location>
</feature>
<dbReference type="AlphaFoldDB" id="A0A7J5E1R0"/>
<name>A0A7J5E1R0_NOCSI</name>
<protein>
    <submittedName>
        <fullName evidence="9">MFS transporter</fullName>
    </submittedName>
</protein>
<dbReference type="EMBL" id="WBVM01000001">
    <property type="protein sequence ID" value="KAB2812175.1"/>
    <property type="molecule type" value="Genomic_DNA"/>
</dbReference>
<keyword evidence="3" id="KW-1003">Cell membrane</keyword>
<dbReference type="Proteomes" id="UP000449906">
    <property type="component" value="Unassembled WGS sequence"/>
</dbReference>
<keyword evidence="4 7" id="KW-0812">Transmembrane</keyword>
<accession>A0A7J5E1R0</accession>
<evidence type="ECO:0000256" key="1">
    <source>
        <dbReference type="ARBA" id="ARBA00004651"/>
    </source>
</evidence>
<dbReference type="Pfam" id="PF07690">
    <property type="entry name" value="MFS_1"/>
    <property type="match status" value="1"/>
</dbReference>
<feature type="transmembrane region" description="Helical" evidence="7">
    <location>
        <begin position="60"/>
        <end position="79"/>
    </location>
</feature>
<feature type="transmembrane region" description="Helical" evidence="7">
    <location>
        <begin position="26"/>
        <end position="48"/>
    </location>
</feature>
<evidence type="ECO:0000313" key="10">
    <source>
        <dbReference type="Proteomes" id="UP000449906"/>
    </source>
</evidence>
<dbReference type="Gene3D" id="1.20.1250.20">
    <property type="entry name" value="MFS general substrate transporter like domains"/>
    <property type="match status" value="2"/>
</dbReference>
<feature type="transmembrane region" description="Helical" evidence="7">
    <location>
        <begin position="116"/>
        <end position="136"/>
    </location>
</feature>
<evidence type="ECO:0000256" key="5">
    <source>
        <dbReference type="ARBA" id="ARBA00022989"/>
    </source>
</evidence>
<proteinExistence type="predicted"/>
<feature type="transmembrane region" description="Helical" evidence="7">
    <location>
        <begin position="286"/>
        <end position="306"/>
    </location>
</feature>
<feature type="domain" description="Major facilitator superfamily (MFS) profile" evidence="8">
    <location>
        <begin position="25"/>
        <end position="471"/>
    </location>
</feature>
<keyword evidence="2" id="KW-0813">Transport</keyword>
<comment type="subcellular location">
    <subcellularLocation>
        <location evidence="1">Cell membrane</location>
        <topology evidence="1">Multi-pass membrane protein</topology>
    </subcellularLocation>
</comment>
<dbReference type="GO" id="GO:0005886">
    <property type="term" value="C:plasma membrane"/>
    <property type="evidence" value="ECO:0007669"/>
    <property type="project" value="UniProtKB-SubCell"/>
</dbReference>
<dbReference type="PANTHER" id="PTHR42718:SF46">
    <property type="entry name" value="BLR6921 PROTEIN"/>
    <property type="match status" value="1"/>
</dbReference>
<dbReference type="InterPro" id="IPR036259">
    <property type="entry name" value="MFS_trans_sf"/>
</dbReference>
<feature type="transmembrane region" description="Helical" evidence="7">
    <location>
        <begin position="145"/>
        <end position="164"/>
    </location>
</feature>
<keyword evidence="5 7" id="KW-1133">Transmembrane helix</keyword>
<feature type="transmembrane region" description="Helical" evidence="7">
    <location>
        <begin position="207"/>
        <end position="228"/>
    </location>
</feature>
<evidence type="ECO:0000313" key="9">
    <source>
        <dbReference type="EMBL" id="KAB2812175.1"/>
    </source>
</evidence>
<evidence type="ECO:0000256" key="3">
    <source>
        <dbReference type="ARBA" id="ARBA00022475"/>
    </source>
</evidence>
<evidence type="ECO:0000256" key="2">
    <source>
        <dbReference type="ARBA" id="ARBA00022448"/>
    </source>
</evidence>
<feature type="transmembrane region" description="Helical" evidence="7">
    <location>
        <begin position="445"/>
        <end position="465"/>
    </location>
</feature>
<dbReference type="GO" id="GO:0022857">
    <property type="term" value="F:transmembrane transporter activity"/>
    <property type="evidence" value="ECO:0007669"/>
    <property type="project" value="InterPro"/>
</dbReference>
<organism evidence="9 10">
    <name type="scientific">Nocardioides simplex</name>
    <name type="common">Arthrobacter simplex</name>
    <dbReference type="NCBI Taxonomy" id="2045"/>
    <lineage>
        <taxon>Bacteria</taxon>
        <taxon>Bacillati</taxon>
        <taxon>Actinomycetota</taxon>
        <taxon>Actinomycetes</taxon>
        <taxon>Propionibacteriales</taxon>
        <taxon>Nocardioidaceae</taxon>
        <taxon>Pimelobacter</taxon>
    </lineage>
</organism>
<evidence type="ECO:0000256" key="6">
    <source>
        <dbReference type="ARBA" id="ARBA00023136"/>
    </source>
</evidence>
<evidence type="ECO:0000256" key="7">
    <source>
        <dbReference type="SAM" id="Phobius"/>
    </source>
</evidence>
<feature type="transmembrane region" description="Helical" evidence="7">
    <location>
        <begin position="240"/>
        <end position="258"/>
    </location>
</feature>
<feature type="transmembrane region" description="Helical" evidence="7">
    <location>
        <begin position="318"/>
        <end position="337"/>
    </location>
</feature>
<dbReference type="InterPro" id="IPR011701">
    <property type="entry name" value="MFS"/>
</dbReference>
<evidence type="ECO:0000259" key="8">
    <source>
        <dbReference type="PROSITE" id="PS50850"/>
    </source>
</evidence>
<sequence length="486" mass="48836">MVGGRGARLRASGVPAPTVPGSRVQFATLAAITVVTGVVSSLGAPLVPAIAAEQGVPLSTAQWVLTIALLAGAVVTPVLGRLGTGRLRRPVVVSGLGVVLAGTVLAALPLGIGPMVLGRALQGVGMALTPLAFAVARDLWSGQELLSRLALLSVATVCSAGLGYPVSTLVAAHFGISGAYTFGALLVAATTLLTLRHLPPARDDGVQPVDVVGALLLCTGTLGFLLGVSQGEHWGWTTPRTLGTGLGGLLLIGAWVGWSGRRTRRGRQPLVDLSLALRAGVRTPNAVTVAIGISLYGLFSMVVLLVQSDGSGGFGLDAGLAVSGLVLVPYAVASIAANRVAMYLARRVGTGLLLPVGCLVFGSASVLLAWRHDALWQALLAMALGGLGGGLTFSSMAMLIVPNVPAEETGSAMAFNQLLRYLAFSTGAAAAIALLAAYGGGEAGFVAVCLTMAGLCVVAAVGAAADRRPAPVLPSIALHNPSSSIE</sequence>
<keyword evidence="6 7" id="KW-0472">Membrane</keyword>
<evidence type="ECO:0000256" key="4">
    <source>
        <dbReference type="ARBA" id="ARBA00022692"/>
    </source>
</evidence>
<dbReference type="SUPFAM" id="SSF103473">
    <property type="entry name" value="MFS general substrate transporter"/>
    <property type="match status" value="1"/>
</dbReference>
<feature type="transmembrane region" description="Helical" evidence="7">
    <location>
        <begin position="91"/>
        <end position="110"/>
    </location>
</feature>
<comment type="caution">
    <text evidence="9">The sequence shown here is derived from an EMBL/GenBank/DDBJ whole genome shotgun (WGS) entry which is preliminary data.</text>
</comment>
<dbReference type="PANTHER" id="PTHR42718">
    <property type="entry name" value="MAJOR FACILITATOR SUPERFAMILY MULTIDRUG TRANSPORTER MFSC"/>
    <property type="match status" value="1"/>
</dbReference>